<dbReference type="AlphaFoldDB" id="A0A9N8E5K4"/>
<dbReference type="Proteomes" id="UP001153069">
    <property type="component" value="Unassembled WGS sequence"/>
</dbReference>
<dbReference type="Gene3D" id="3.40.525.10">
    <property type="entry name" value="CRAL-TRIO lipid binding domain"/>
    <property type="match status" value="1"/>
</dbReference>
<organism evidence="1 2">
    <name type="scientific">Seminavis robusta</name>
    <dbReference type="NCBI Taxonomy" id="568900"/>
    <lineage>
        <taxon>Eukaryota</taxon>
        <taxon>Sar</taxon>
        <taxon>Stramenopiles</taxon>
        <taxon>Ochrophyta</taxon>
        <taxon>Bacillariophyta</taxon>
        <taxon>Bacillariophyceae</taxon>
        <taxon>Bacillariophycidae</taxon>
        <taxon>Naviculales</taxon>
        <taxon>Naviculaceae</taxon>
        <taxon>Seminavis</taxon>
    </lineage>
</organism>
<proteinExistence type="predicted"/>
<comment type="caution">
    <text evidence="1">The sequence shown here is derived from an EMBL/GenBank/DDBJ whole genome shotgun (WGS) entry which is preliminary data.</text>
</comment>
<keyword evidence="2" id="KW-1185">Reference proteome</keyword>
<protein>
    <recommendedName>
        <fullName evidence="3">CRAL-TRIO domain-containing protein</fullName>
    </recommendedName>
</protein>
<dbReference type="InterPro" id="IPR036865">
    <property type="entry name" value="CRAL-TRIO_dom_sf"/>
</dbReference>
<name>A0A9N8E5K4_9STRA</name>
<accession>A0A9N8E5K4</accession>
<dbReference type="EMBL" id="CAICTM010000694">
    <property type="protein sequence ID" value="CAB9515122.1"/>
    <property type="molecule type" value="Genomic_DNA"/>
</dbReference>
<sequence>MCLPSTNAASTSADASGDARYELTESEREAVIALKAACDQAGIAYNNLFELAKYVLVVHSSFLDSDEKAPQKRLEKAVSLMKKRNAWAKKHQLEHIDPMEALEELYQLHPDFFVTNFSHDHEGRVVVAHHHAHAPSDFVYQSKKNGAKYLAAEQFRMNLGAVDMEEARRGMCMVSITDNQLTTKRSFRYLRLVTHAQENLKSMHPNRVRSIYSQVPAFVMYLVPTVKLLLPKKIASRVNIVGNMEELGELLHSAKNPDTTVLEWAEERHAKYLETVKKLIV</sequence>
<evidence type="ECO:0000313" key="1">
    <source>
        <dbReference type="EMBL" id="CAB9515122.1"/>
    </source>
</evidence>
<evidence type="ECO:0008006" key="3">
    <source>
        <dbReference type="Google" id="ProtNLM"/>
    </source>
</evidence>
<evidence type="ECO:0000313" key="2">
    <source>
        <dbReference type="Proteomes" id="UP001153069"/>
    </source>
</evidence>
<gene>
    <name evidence="1" type="ORF">SEMRO_695_G188660.1</name>
</gene>
<reference evidence="1" key="1">
    <citation type="submission" date="2020-06" db="EMBL/GenBank/DDBJ databases">
        <authorList>
            <consortium name="Plant Systems Biology data submission"/>
        </authorList>
    </citation>
    <scope>NUCLEOTIDE SEQUENCE</scope>
    <source>
        <strain evidence="1">D6</strain>
    </source>
</reference>